<sequence length="476" mass="52804">MKTYYDFFKELSLIPRESGKEEKIQQFLLNFAKEHGLHAFREDVSGNIVIQKPASKGYEHLPGVILQGHMDMVCEKTPDSTHNFDTDGIELIEEGSILRANNTTLGADNGIGVAYAMAVLSDHSLSHPELEAIFTTQEETTMYGAENLQENTLKGKYLLNLDSEEEGVFYASSAGGSDFQGKLEGTRALSQKNCTLELVISKLHGGHSGMNIASGFGNANKIIGRVLYQLNQIVPFDLISIEGGSKPNAIPRDAKAVINIEETNLSRLSSVLQNLEQSLLQELAPVDSLSLSFQKIDFVESVFTESNKHSVISFLSMVPNGVQTMSQEIKHLVESSQNLGIVRTTDNIVSFVISIRSSVKSLADWIGEKNLLLAKLCRIDGMVHNGYPGWEYQPNSPLRELALAIYQEKYGQKAEISAIHAGLECGFFAKKYPNTDIISFGPNLHHVHSPKEYMELDSADRVYDYLILLLKEMIRL</sequence>
<dbReference type="Pfam" id="PF07687">
    <property type="entry name" value="M20_dimer"/>
    <property type="match status" value="1"/>
</dbReference>
<evidence type="ECO:0000256" key="8">
    <source>
        <dbReference type="ARBA" id="ARBA00023285"/>
    </source>
</evidence>
<dbReference type="InterPro" id="IPR011650">
    <property type="entry name" value="Peptidase_M20_dimer"/>
</dbReference>
<organism evidence="19 20">
    <name type="scientific">Filifactor alocis (strain ATCC 35896 / CCUG 47790 / D40 B5)</name>
    <name type="common">Fusobacterium alocis</name>
    <dbReference type="NCBI Taxonomy" id="546269"/>
    <lineage>
        <taxon>Bacteria</taxon>
        <taxon>Bacillati</taxon>
        <taxon>Bacillota</taxon>
        <taxon>Clostridia</taxon>
        <taxon>Peptostreptococcales</taxon>
        <taxon>Filifactoraceae</taxon>
        <taxon>Filifactor</taxon>
    </lineage>
</organism>
<keyword evidence="8" id="KW-0170">Cobalt</keyword>
<dbReference type="PRINTS" id="PR00934">
    <property type="entry name" value="XHISDIPTASE"/>
</dbReference>
<dbReference type="Pfam" id="PF01546">
    <property type="entry name" value="Peptidase_M20"/>
    <property type="match status" value="1"/>
</dbReference>
<keyword evidence="5" id="KW-0378">Hydrolase</keyword>
<dbReference type="NCBIfam" id="TIGR01893">
    <property type="entry name" value="aa-his-dipept"/>
    <property type="match status" value="1"/>
</dbReference>
<dbReference type="Gene3D" id="3.40.630.10">
    <property type="entry name" value="Zn peptidases"/>
    <property type="match status" value="2"/>
</dbReference>
<keyword evidence="7" id="KW-0482">Metalloprotease</keyword>
<dbReference type="eggNOG" id="COG2195">
    <property type="taxonomic scope" value="Bacteria"/>
</dbReference>
<evidence type="ECO:0000256" key="17">
    <source>
        <dbReference type="ARBA" id="ARBA00078074"/>
    </source>
</evidence>
<comment type="cofactor">
    <cofactor evidence="2">
        <name>Zn(2+)</name>
        <dbReference type="ChEBI" id="CHEBI:29105"/>
    </cofactor>
</comment>
<evidence type="ECO:0000256" key="11">
    <source>
        <dbReference type="ARBA" id="ARBA00044252"/>
    </source>
</evidence>
<evidence type="ECO:0000256" key="4">
    <source>
        <dbReference type="ARBA" id="ARBA00022723"/>
    </source>
</evidence>
<dbReference type="CDD" id="cd03890">
    <property type="entry name" value="M20_pepD"/>
    <property type="match status" value="1"/>
</dbReference>
<dbReference type="GO" id="GO:0006508">
    <property type="term" value="P:proteolysis"/>
    <property type="evidence" value="ECO:0007669"/>
    <property type="project" value="UniProtKB-KW"/>
</dbReference>
<feature type="domain" description="Peptidase M20 dimerisation" evidence="18">
    <location>
        <begin position="204"/>
        <end position="284"/>
    </location>
</feature>
<dbReference type="SUPFAM" id="SSF53187">
    <property type="entry name" value="Zn-dependent exopeptidases"/>
    <property type="match status" value="1"/>
</dbReference>
<evidence type="ECO:0000313" key="20">
    <source>
        <dbReference type="Proteomes" id="UP000007468"/>
    </source>
</evidence>
<evidence type="ECO:0000256" key="5">
    <source>
        <dbReference type="ARBA" id="ARBA00022801"/>
    </source>
</evidence>
<evidence type="ECO:0000256" key="13">
    <source>
        <dbReference type="ARBA" id="ARBA00071271"/>
    </source>
</evidence>
<dbReference type="GO" id="GO:0005829">
    <property type="term" value="C:cytosol"/>
    <property type="evidence" value="ECO:0007669"/>
    <property type="project" value="TreeGrafter"/>
</dbReference>
<evidence type="ECO:0000256" key="1">
    <source>
        <dbReference type="ARBA" id="ARBA00001941"/>
    </source>
</evidence>
<evidence type="ECO:0000256" key="16">
    <source>
        <dbReference type="ARBA" id="ARBA00077688"/>
    </source>
</evidence>
<dbReference type="STRING" id="546269.HMPREF0389_00773"/>
<dbReference type="Proteomes" id="UP000007468">
    <property type="component" value="Chromosome"/>
</dbReference>
<gene>
    <name evidence="19" type="primary">pepD</name>
    <name evidence="19" type="ordered locus">HMPREF0389_00773</name>
</gene>
<evidence type="ECO:0000313" key="19">
    <source>
        <dbReference type="EMBL" id="EFE28851.2"/>
    </source>
</evidence>
<dbReference type="PIRSF" id="PIRSF016599">
    <property type="entry name" value="Xaa-His_dipept"/>
    <property type="match status" value="1"/>
</dbReference>
<comment type="similarity">
    <text evidence="12">Belongs to the peptidase M20C family.</text>
</comment>
<dbReference type="GO" id="GO:0070573">
    <property type="term" value="F:metallodipeptidase activity"/>
    <property type="evidence" value="ECO:0007669"/>
    <property type="project" value="TreeGrafter"/>
</dbReference>
<reference evidence="20" key="1">
    <citation type="submission" date="2010-12" db="EMBL/GenBank/DDBJ databases">
        <title>The genome sequence of Filifactor alocis strain ATCC 35896.</title>
        <authorList>
            <consortium name="The Broad Institute Genome Sequencing Platform"/>
            <person name="Ward D."/>
            <person name="Earl A."/>
            <person name="Feldgarden M."/>
            <person name="Young S.K."/>
            <person name="Gargeya S."/>
            <person name="Zeng Q."/>
            <person name="Alvarado L."/>
            <person name="Berlin A."/>
            <person name="Bochicchio J."/>
            <person name="Chapman S.B."/>
            <person name="Chen Z."/>
            <person name="Freedman E."/>
            <person name="Gellesch M."/>
            <person name="Goldberg J."/>
            <person name="Griggs A."/>
            <person name="Gujja S."/>
            <person name="Heilman E."/>
            <person name="Heiman D."/>
            <person name="Howarth C."/>
            <person name="Mehta T."/>
            <person name="Neiman D."/>
            <person name="Pearson M."/>
            <person name="Roberts A."/>
            <person name="Saif S."/>
            <person name="Shea T."/>
            <person name="Shenoy N."/>
            <person name="Sisk P."/>
            <person name="Stolte C."/>
            <person name="Sykes S."/>
            <person name="White J."/>
            <person name="Yandava C."/>
            <person name="Izard J."/>
            <person name="Blanton J.M."/>
            <person name="Baranova O.V."/>
            <person name="Tanner A.C."/>
            <person name="Dewhirst F.E."/>
            <person name="Haas B."/>
            <person name="Nusbaum C."/>
            <person name="Birren B."/>
        </authorList>
    </citation>
    <scope>NUCLEOTIDE SEQUENCE [LARGE SCALE GENOMIC DNA]</scope>
    <source>
        <strain evidence="20">ATCC 35896 / D40 B5</strain>
    </source>
</reference>
<dbReference type="PATRIC" id="fig|546269.5.peg.1261"/>
<dbReference type="GO" id="GO:0046872">
    <property type="term" value="F:metal ion binding"/>
    <property type="evidence" value="ECO:0007669"/>
    <property type="project" value="UniProtKB-KW"/>
</dbReference>
<dbReference type="RefSeq" id="WP_014262768.1">
    <property type="nucleotide sequence ID" value="NC_016630.1"/>
</dbReference>
<evidence type="ECO:0000256" key="2">
    <source>
        <dbReference type="ARBA" id="ARBA00001947"/>
    </source>
</evidence>
<keyword evidence="6" id="KW-0862">Zinc</keyword>
<dbReference type="PANTHER" id="PTHR43501">
    <property type="entry name" value="CYTOSOL NON-SPECIFIC DIPEPTIDASE"/>
    <property type="match status" value="1"/>
</dbReference>
<evidence type="ECO:0000259" key="18">
    <source>
        <dbReference type="Pfam" id="PF07687"/>
    </source>
</evidence>
<keyword evidence="4" id="KW-0479">Metal-binding</keyword>
<evidence type="ECO:0000256" key="10">
    <source>
        <dbReference type="ARBA" id="ARBA00038976"/>
    </source>
</evidence>
<evidence type="ECO:0000256" key="9">
    <source>
        <dbReference type="ARBA" id="ARBA00036421"/>
    </source>
</evidence>
<proteinExistence type="inferred from homology"/>
<accession>D6GPZ8</accession>
<evidence type="ECO:0000256" key="3">
    <source>
        <dbReference type="ARBA" id="ARBA00022670"/>
    </source>
</evidence>
<comment type="catalytic activity">
    <reaction evidence="9">
        <text>Hydrolysis of dipeptides, preferentially hydrophobic dipeptides including prolyl amino acids.</text>
        <dbReference type="EC" id="3.4.13.18"/>
    </reaction>
</comment>
<keyword evidence="20" id="KW-1185">Reference proteome</keyword>
<evidence type="ECO:0000256" key="7">
    <source>
        <dbReference type="ARBA" id="ARBA00023049"/>
    </source>
</evidence>
<dbReference type="EC" id="3.4.13.18" evidence="10"/>
<protein>
    <recommendedName>
        <fullName evidence="13">Cytosol non-specific dipeptidase</fullName>
        <ecNumber evidence="10">3.4.13.18</ecNumber>
    </recommendedName>
    <alternativeName>
        <fullName evidence="16">Aminoacyl-histidine dipeptidase</fullName>
    </alternativeName>
    <alternativeName>
        <fullName evidence="15">Beta-alanyl-histidine dipeptidase</fullName>
    </alternativeName>
    <alternativeName>
        <fullName evidence="14">Carnosinase</fullName>
    </alternativeName>
    <alternativeName>
        <fullName evidence="11">Peptidase D</fullName>
    </alternativeName>
    <alternativeName>
        <fullName evidence="17">Xaa-His dipeptidase</fullName>
    </alternativeName>
</protein>
<name>D6GPZ8_FILAD</name>
<dbReference type="InterPro" id="IPR001160">
    <property type="entry name" value="Peptidase_M20C"/>
</dbReference>
<dbReference type="FunFam" id="3.40.630.10:FF:000018">
    <property type="entry name" value="Aminoacyl-histidine dipeptidase PepD"/>
    <property type="match status" value="1"/>
</dbReference>
<evidence type="ECO:0000256" key="6">
    <source>
        <dbReference type="ARBA" id="ARBA00022833"/>
    </source>
</evidence>
<dbReference type="EMBL" id="CP002390">
    <property type="protein sequence ID" value="EFE28851.2"/>
    <property type="molecule type" value="Genomic_DNA"/>
</dbReference>
<dbReference type="KEGG" id="faa:HMPREF0389_00773"/>
<dbReference type="HOGENOM" id="CLU_028526_0_0_9"/>
<evidence type="ECO:0000256" key="14">
    <source>
        <dbReference type="ARBA" id="ARBA00075285"/>
    </source>
</evidence>
<evidence type="ECO:0000256" key="15">
    <source>
        <dbReference type="ARBA" id="ARBA00076004"/>
    </source>
</evidence>
<dbReference type="PANTHER" id="PTHR43501:SF1">
    <property type="entry name" value="CYTOSOL NON-SPECIFIC DIPEPTIDASE"/>
    <property type="match status" value="1"/>
</dbReference>
<keyword evidence="3" id="KW-0645">Protease</keyword>
<comment type="cofactor">
    <cofactor evidence="1">
        <name>Co(2+)</name>
        <dbReference type="ChEBI" id="CHEBI:48828"/>
    </cofactor>
</comment>
<dbReference type="AlphaFoldDB" id="D6GPZ8"/>
<dbReference type="InterPro" id="IPR002933">
    <property type="entry name" value="Peptidase_M20"/>
</dbReference>
<evidence type="ECO:0000256" key="12">
    <source>
        <dbReference type="ARBA" id="ARBA00061423"/>
    </source>
</evidence>
<dbReference type="FunFam" id="3.40.630.10:FF:000015">
    <property type="entry name" value="Aminoacyl-histidine dipeptidase PepD"/>
    <property type="match status" value="1"/>
</dbReference>